<feature type="region of interest" description="Disordered" evidence="1">
    <location>
        <begin position="59"/>
        <end position="79"/>
    </location>
</feature>
<evidence type="ECO:0000313" key="2">
    <source>
        <dbReference type="EMBL" id="CAL1592501.1"/>
    </source>
</evidence>
<accession>A0AAV2KR85</accession>
<feature type="compositionally biased region" description="Polar residues" evidence="1">
    <location>
        <begin position="60"/>
        <end position="79"/>
    </location>
</feature>
<name>A0AAV2KR85_KNICA</name>
<feature type="region of interest" description="Disordered" evidence="1">
    <location>
        <begin position="145"/>
        <end position="200"/>
    </location>
</feature>
<evidence type="ECO:0000313" key="3">
    <source>
        <dbReference type="Proteomes" id="UP001497482"/>
    </source>
</evidence>
<evidence type="ECO:0000256" key="1">
    <source>
        <dbReference type="SAM" id="MobiDB-lite"/>
    </source>
</evidence>
<gene>
    <name evidence="2" type="ORF">KC01_LOCUS21747</name>
</gene>
<dbReference type="EMBL" id="OZ035824">
    <property type="protein sequence ID" value="CAL1592501.1"/>
    <property type="molecule type" value="Genomic_DNA"/>
</dbReference>
<reference evidence="2 3" key="1">
    <citation type="submission" date="2024-04" db="EMBL/GenBank/DDBJ databases">
        <authorList>
            <person name="Waldvogel A.-M."/>
            <person name="Schoenle A."/>
        </authorList>
    </citation>
    <scope>NUCLEOTIDE SEQUENCE [LARGE SCALE GENOMIC DNA]</scope>
</reference>
<proteinExistence type="predicted"/>
<organism evidence="2 3">
    <name type="scientific">Knipowitschia caucasica</name>
    <name type="common">Caucasian dwarf goby</name>
    <name type="synonym">Pomatoschistus caucasicus</name>
    <dbReference type="NCBI Taxonomy" id="637954"/>
    <lineage>
        <taxon>Eukaryota</taxon>
        <taxon>Metazoa</taxon>
        <taxon>Chordata</taxon>
        <taxon>Craniata</taxon>
        <taxon>Vertebrata</taxon>
        <taxon>Euteleostomi</taxon>
        <taxon>Actinopterygii</taxon>
        <taxon>Neopterygii</taxon>
        <taxon>Teleostei</taxon>
        <taxon>Neoteleostei</taxon>
        <taxon>Acanthomorphata</taxon>
        <taxon>Gobiaria</taxon>
        <taxon>Gobiiformes</taxon>
        <taxon>Gobioidei</taxon>
        <taxon>Gobiidae</taxon>
        <taxon>Gobiinae</taxon>
        <taxon>Knipowitschia</taxon>
    </lineage>
</organism>
<dbReference type="AlphaFoldDB" id="A0AAV2KR85"/>
<sequence length="200" mass="21880">MRVRYQASRYTIAYQEPRSSQSNSSWCKALVSPRQSRVPTVGESLSACPQRERVWRNRSIPGSYTPSESGVQPFSAQTVQEPDWSRRSVRCHQCIRTVRCGRQTSILYRSWGGGGWGGGGWGGGGGGVGGGGVVGRMPANCVSSGPGCRSLRQSRPVPLHPVPDHVSRSQDLIRRRHRVESSSGSNRPETREQDLVSCTV</sequence>
<feature type="compositionally biased region" description="Basic and acidic residues" evidence="1">
    <location>
        <begin position="162"/>
        <end position="173"/>
    </location>
</feature>
<keyword evidence="3" id="KW-1185">Reference proteome</keyword>
<dbReference type="Proteomes" id="UP001497482">
    <property type="component" value="Chromosome 2"/>
</dbReference>
<protein>
    <submittedName>
        <fullName evidence="2">Uncharacterized protein</fullName>
    </submittedName>
</protein>